<comment type="caution">
    <text evidence="1">The sequence shown here is derived from an EMBL/GenBank/DDBJ whole genome shotgun (WGS) entry which is preliminary data.</text>
</comment>
<organism evidence="1 2">
    <name type="scientific">Ixodes persulcatus</name>
    <name type="common">Taiga tick</name>
    <dbReference type="NCBI Taxonomy" id="34615"/>
    <lineage>
        <taxon>Eukaryota</taxon>
        <taxon>Metazoa</taxon>
        <taxon>Ecdysozoa</taxon>
        <taxon>Arthropoda</taxon>
        <taxon>Chelicerata</taxon>
        <taxon>Arachnida</taxon>
        <taxon>Acari</taxon>
        <taxon>Parasitiformes</taxon>
        <taxon>Ixodida</taxon>
        <taxon>Ixodoidea</taxon>
        <taxon>Ixodidae</taxon>
        <taxon>Ixodinae</taxon>
        <taxon>Ixodes</taxon>
    </lineage>
</organism>
<evidence type="ECO:0000313" key="2">
    <source>
        <dbReference type="Proteomes" id="UP000805193"/>
    </source>
</evidence>
<evidence type="ECO:0000313" key="1">
    <source>
        <dbReference type="EMBL" id="KAG0412341.1"/>
    </source>
</evidence>
<dbReference type="EMBL" id="JABSTQ010011356">
    <property type="protein sequence ID" value="KAG0412341.1"/>
    <property type="molecule type" value="Genomic_DNA"/>
</dbReference>
<keyword evidence="2" id="KW-1185">Reference proteome</keyword>
<reference evidence="1 2" key="1">
    <citation type="journal article" date="2020" name="Cell">
        <title>Large-Scale Comparative Analyses of Tick Genomes Elucidate Their Genetic Diversity and Vector Capacities.</title>
        <authorList>
            <consortium name="Tick Genome and Microbiome Consortium (TIGMIC)"/>
            <person name="Jia N."/>
            <person name="Wang J."/>
            <person name="Shi W."/>
            <person name="Du L."/>
            <person name="Sun Y."/>
            <person name="Zhan W."/>
            <person name="Jiang J.F."/>
            <person name="Wang Q."/>
            <person name="Zhang B."/>
            <person name="Ji P."/>
            <person name="Bell-Sakyi L."/>
            <person name="Cui X.M."/>
            <person name="Yuan T.T."/>
            <person name="Jiang B.G."/>
            <person name="Yang W.F."/>
            <person name="Lam T.T."/>
            <person name="Chang Q.C."/>
            <person name="Ding S.J."/>
            <person name="Wang X.J."/>
            <person name="Zhu J.G."/>
            <person name="Ruan X.D."/>
            <person name="Zhao L."/>
            <person name="Wei J.T."/>
            <person name="Ye R.Z."/>
            <person name="Que T.C."/>
            <person name="Du C.H."/>
            <person name="Zhou Y.H."/>
            <person name="Cheng J.X."/>
            <person name="Dai P.F."/>
            <person name="Guo W.B."/>
            <person name="Han X.H."/>
            <person name="Huang E.J."/>
            <person name="Li L.F."/>
            <person name="Wei W."/>
            <person name="Gao Y.C."/>
            <person name="Liu J.Z."/>
            <person name="Shao H.Z."/>
            <person name="Wang X."/>
            <person name="Wang C.C."/>
            <person name="Yang T.C."/>
            <person name="Huo Q.B."/>
            <person name="Li W."/>
            <person name="Chen H.Y."/>
            <person name="Chen S.E."/>
            <person name="Zhou L.G."/>
            <person name="Ni X.B."/>
            <person name="Tian J.H."/>
            <person name="Sheng Y."/>
            <person name="Liu T."/>
            <person name="Pan Y.S."/>
            <person name="Xia L.Y."/>
            <person name="Li J."/>
            <person name="Zhao F."/>
            <person name="Cao W.C."/>
        </authorList>
    </citation>
    <scope>NUCLEOTIDE SEQUENCE [LARGE SCALE GENOMIC DNA]</scope>
    <source>
        <strain evidence="1">Iper-2018</strain>
    </source>
</reference>
<accession>A0AC60NYU5</accession>
<protein>
    <submittedName>
        <fullName evidence="1">Uncharacterized protein</fullName>
    </submittedName>
</protein>
<gene>
    <name evidence="1" type="ORF">HPB47_010507</name>
</gene>
<dbReference type="Proteomes" id="UP000805193">
    <property type="component" value="Unassembled WGS sequence"/>
</dbReference>
<proteinExistence type="predicted"/>
<sequence>MSKTLLGLKKDPRGLCPLNKEDELLTAEVEEDDYDALNDETFGAGLEEDWEEAHEKFAELEDKGKTVLRGPLVPKTPHEEDDPYILHEEVVERSISHLGLEDDHDYDPAIRAYSKAVSSVSSNLARGFPERVLSCKQCCPIIHCVSSGVASVVRAFATANGVVSPCLAAASGDSQQEFGGSPKTETIWTPKPVHPPPPEDRLTSLLWKLRQQSSPTQVAPGQSSLPATARTLEDLERDMLRPAGSNPVPIGSPQRVHRGWSPGMRAEQLERELLGHSQQPFPAGAPSCTSPRGRSFSDLEPDAGARRHQPPPLPEGSTHFRGTTFSPDAFGSPPSANQGYSGGRGHPLARSRPCMSPPVAPAAGALPPPHGRLSPGLLPPNFAGSRMPLSVPPPVHPMMGRGRMMGHFPPVILNNAMHGRMPLPGGPPGFRPGMNQVRFPPPNHPHHMYQPQYGGHSNNSNGGQYQDGPFQHLGAFQQHQQHQQRLLYGRDGPYQQAQQERSGSEDPYAGLMTQKEKDWLVRIQLLQVQPENPEVEDYYYLMYTKKKNELRDSVSVDGGDGDKLRFLRPERVRTESKNYTPIQFERSLGKLQVVSVNYPRKILDMGVQRLSEEEDRTVPPDRDLLWFRQLMLDIEKLYTLVLAHEDGGCPPERRVELSERLFAEVQPSEDRLLQLMSIRKGRALVLRILPILGRRQGVSTLATVLRHLSLLQRKDRLDGILRGGLRSVSLVASHASLSDLVQLAASLMMNPVPSLANPFAVRVTCSLIERAEQLFLEEGDSVSNEEQRKWTKLLSEMADHLWLLVTSPEGQLDEEALNSLPLLTRERHCLSSHLRRFALTPNLAEALSRSPREQQHHQQQLQQQQQQQQQHNGFGDIGVAALG</sequence>
<name>A0AC60NYU5_IXOPE</name>